<dbReference type="Gene3D" id="2.30.130.30">
    <property type="entry name" value="Hypothetical protein"/>
    <property type="match status" value="1"/>
</dbReference>
<dbReference type="SUPFAM" id="SSF88697">
    <property type="entry name" value="PUA domain-like"/>
    <property type="match status" value="1"/>
</dbReference>
<dbReference type="Gene3D" id="3.40.140.10">
    <property type="entry name" value="Cytidine Deaminase, domain 2"/>
    <property type="match status" value="1"/>
</dbReference>
<dbReference type="InterPro" id="IPR015947">
    <property type="entry name" value="PUA-like_sf"/>
</dbReference>
<dbReference type="InterPro" id="IPR007374">
    <property type="entry name" value="ASCH_domain"/>
</dbReference>
<evidence type="ECO:0000256" key="1">
    <source>
        <dbReference type="ARBA" id="ARBA00006576"/>
    </source>
</evidence>
<evidence type="ECO:0000313" key="4">
    <source>
        <dbReference type="Proteomes" id="UP000218690"/>
    </source>
</evidence>
<organism evidence="3 4">
    <name type="scientific">Corynebacterium accolens</name>
    <dbReference type="NCBI Taxonomy" id="38284"/>
    <lineage>
        <taxon>Bacteria</taxon>
        <taxon>Bacillati</taxon>
        <taxon>Actinomycetota</taxon>
        <taxon>Actinomycetes</taxon>
        <taxon>Mycobacteriales</taxon>
        <taxon>Corynebacteriaceae</taxon>
        <taxon>Corynebacterium</taxon>
    </lineage>
</organism>
<accession>A0A2A4AI79</accession>
<dbReference type="GO" id="GO:0055086">
    <property type="term" value="P:nucleobase-containing small molecule metabolic process"/>
    <property type="evidence" value="ECO:0007669"/>
    <property type="project" value="UniProtKB-ARBA"/>
</dbReference>
<reference evidence="3 4" key="1">
    <citation type="submission" date="2017-09" db="EMBL/GenBank/DDBJ databases">
        <title>Draft Genome Sequence of Corynebacterium accolens AH4003.</title>
        <authorList>
            <person name="Chen Y."/>
            <person name="Oosthuysen W.F."/>
            <person name="Kelley S."/>
            <person name="Horswill A."/>
        </authorList>
    </citation>
    <scope>NUCLEOTIDE SEQUENCE [LARGE SCALE GENOMIC DNA]</scope>
    <source>
        <strain evidence="3 4">AH4003</strain>
    </source>
</reference>
<dbReference type="GO" id="GO:0072527">
    <property type="term" value="P:pyrimidine-containing compound metabolic process"/>
    <property type="evidence" value="ECO:0007669"/>
    <property type="project" value="UniProtKB-ARBA"/>
</dbReference>
<evidence type="ECO:0000313" key="3">
    <source>
        <dbReference type="EMBL" id="PCC81788.1"/>
    </source>
</evidence>
<dbReference type="AlphaFoldDB" id="A0A2A4AI79"/>
<dbReference type="InterPro" id="IPR002125">
    <property type="entry name" value="CMP_dCMP_dom"/>
</dbReference>
<evidence type="ECO:0000259" key="2">
    <source>
        <dbReference type="PROSITE" id="PS51747"/>
    </source>
</evidence>
<dbReference type="GO" id="GO:0005829">
    <property type="term" value="C:cytosol"/>
    <property type="evidence" value="ECO:0007669"/>
    <property type="project" value="TreeGrafter"/>
</dbReference>
<name>A0A2A4AI79_9CORY</name>
<dbReference type="CDD" id="cd01283">
    <property type="entry name" value="cytidine_deaminase"/>
    <property type="match status" value="1"/>
</dbReference>
<proteinExistence type="inferred from homology"/>
<dbReference type="Proteomes" id="UP000218690">
    <property type="component" value="Unassembled WGS sequence"/>
</dbReference>
<gene>
    <name evidence="3" type="ORF">COM45_12210</name>
</gene>
<comment type="caution">
    <text evidence="3">The sequence shown here is derived from an EMBL/GenBank/DDBJ whole genome shotgun (WGS) entry which is preliminary data.</text>
</comment>
<dbReference type="PROSITE" id="PS51747">
    <property type="entry name" value="CYT_DCMP_DEAMINASES_2"/>
    <property type="match status" value="1"/>
</dbReference>
<dbReference type="Pfam" id="PF00383">
    <property type="entry name" value="dCMP_cyt_deam_1"/>
    <property type="match status" value="1"/>
</dbReference>
<sequence length="239" mass="26196">MRATPNSLRSLLKEATSFTRQASDDDDHTVGATLLTKSGRTIHGLNAYHFLGGPCGEITALANHAAACPNDPIEAIVAIYGPTGDVIPPCGKCRQVLYDIDPSIKCIIRGSNGFESKTVTELLPHSFDWKELETPQKIFMWEGYEEAIRNGSKEQTIRIDDPFYVGPASLVFEKENGMVTTLPAQVTAVVQTQRCKLTEQDACNDGFQNLAELHSALDFHYPELGPNDPVDVVTFKLAD</sequence>
<protein>
    <submittedName>
        <fullName evidence="3">CMP deaminase</fullName>
    </submittedName>
</protein>
<dbReference type="EMBL" id="NWBP01000037">
    <property type="protein sequence ID" value="PCC81788.1"/>
    <property type="molecule type" value="Genomic_DNA"/>
</dbReference>
<feature type="domain" description="CMP/dCMP-type deaminase" evidence="2">
    <location>
        <begin position="2"/>
        <end position="130"/>
    </location>
</feature>
<dbReference type="GO" id="GO:0008270">
    <property type="term" value="F:zinc ion binding"/>
    <property type="evidence" value="ECO:0007669"/>
    <property type="project" value="TreeGrafter"/>
</dbReference>
<dbReference type="PANTHER" id="PTHR11644:SF2">
    <property type="entry name" value="CYTIDINE DEAMINASE"/>
    <property type="match status" value="1"/>
</dbReference>
<dbReference type="PANTHER" id="PTHR11644">
    <property type="entry name" value="CYTIDINE DEAMINASE"/>
    <property type="match status" value="1"/>
</dbReference>
<dbReference type="Pfam" id="PF04266">
    <property type="entry name" value="ASCH"/>
    <property type="match status" value="1"/>
</dbReference>
<dbReference type="GO" id="GO:0004126">
    <property type="term" value="F:cytidine deaminase activity"/>
    <property type="evidence" value="ECO:0007669"/>
    <property type="project" value="UniProtKB-ARBA"/>
</dbReference>
<dbReference type="InterPro" id="IPR016193">
    <property type="entry name" value="Cytidine_deaminase-like"/>
</dbReference>
<dbReference type="InterPro" id="IPR050202">
    <property type="entry name" value="Cyt/Deoxycyt_deaminase"/>
</dbReference>
<dbReference type="SUPFAM" id="SSF53927">
    <property type="entry name" value="Cytidine deaminase-like"/>
    <property type="match status" value="1"/>
</dbReference>
<comment type="similarity">
    <text evidence="1">Belongs to the cytidine and deoxycytidylate deaminase family.</text>
</comment>
<dbReference type="SMART" id="SM01022">
    <property type="entry name" value="ASCH"/>
    <property type="match status" value="1"/>
</dbReference>